<evidence type="ECO:0000313" key="3">
    <source>
        <dbReference type="Proteomes" id="UP000299102"/>
    </source>
</evidence>
<accession>A0A4C1ZJ90</accession>
<proteinExistence type="predicted"/>
<name>A0A4C1ZJ90_EUMVA</name>
<keyword evidence="3" id="KW-1185">Reference proteome</keyword>
<gene>
    <name evidence="2" type="ORF">EVAR_99338_1</name>
</gene>
<dbReference type="Proteomes" id="UP000299102">
    <property type="component" value="Unassembled WGS sequence"/>
</dbReference>
<dbReference type="EMBL" id="BGZK01001808">
    <property type="protein sequence ID" value="GBP86677.1"/>
    <property type="molecule type" value="Genomic_DNA"/>
</dbReference>
<reference evidence="2 3" key="1">
    <citation type="journal article" date="2019" name="Commun. Biol.">
        <title>The bagworm genome reveals a unique fibroin gene that provides high tensile strength.</title>
        <authorList>
            <person name="Kono N."/>
            <person name="Nakamura H."/>
            <person name="Ohtoshi R."/>
            <person name="Tomita M."/>
            <person name="Numata K."/>
            <person name="Arakawa K."/>
        </authorList>
    </citation>
    <scope>NUCLEOTIDE SEQUENCE [LARGE SCALE GENOMIC DNA]</scope>
</reference>
<evidence type="ECO:0000256" key="1">
    <source>
        <dbReference type="SAM" id="MobiDB-lite"/>
    </source>
</evidence>
<organism evidence="2 3">
    <name type="scientific">Eumeta variegata</name>
    <name type="common">Bagworm moth</name>
    <name type="synonym">Eumeta japonica</name>
    <dbReference type="NCBI Taxonomy" id="151549"/>
    <lineage>
        <taxon>Eukaryota</taxon>
        <taxon>Metazoa</taxon>
        <taxon>Ecdysozoa</taxon>
        <taxon>Arthropoda</taxon>
        <taxon>Hexapoda</taxon>
        <taxon>Insecta</taxon>
        <taxon>Pterygota</taxon>
        <taxon>Neoptera</taxon>
        <taxon>Endopterygota</taxon>
        <taxon>Lepidoptera</taxon>
        <taxon>Glossata</taxon>
        <taxon>Ditrysia</taxon>
        <taxon>Tineoidea</taxon>
        <taxon>Psychidae</taxon>
        <taxon>Oiketicinae</taxon>
        <taxon>Eumeta</taxon>
    </lineage>
</organism>
<dbReference type="AlphaFoldDB" id="A0A4C1ZJ90"/>
<comment type="caution">
    <text evidence="2">The sequence shown here is derived from an EMBL/GenBank/DDBJ whole genome shotgun (WGS) entry which is preliminary data.</text>
</comment>
<sequence>MSREENLSEAHVQILSINHGAGSAARSPYPLTRKKITHAPGLGENLKDRGRPAASPCAGVCRTRPQPATVRRRVSAGLTARSGGTGAHARRRVRAQADGMNRLTD</sequence>
<protein>
    <submittedName>
        <fullName evidence="2">Uncharacterized protein</fullName>
    </submittedName>
</protein>
<evidence type="ECO:0000313" key="2">
    <source>
        <dbReference type="EMBL" id="GBP86677.1"/>
    </source>
</evidence>
<feature type="region of interest" description="Disordered" evidence="1">
    <location>
        <begin position="38"/>
        <end position="105"/>
    </location>
</feature>